<dbReference type="RefSeq" id="WP_320423034.1">
    <property type="nucleotide sequence ID" value="NZ_JAXCLA010000003.1"/>
</dbReference>
<protein>
    <recommendedName>
        <fullName evidence="3">Lipoprotein</fullName>
    </recommendedName>
</protein>
<organism evidence="1 2">
    <name type="scientific">Roseateles agri</name>
    <dbReference type="NCBI Taxonomy" id="3098619"/>
    <lineage>
        <taxon>Bacteria</taxon>
        <taxon>Pseudomonadati</taxon>
        <taxon>Pseudomonadota</taxon>
        <taxon>Betaproteobacteria</taxon>
        <taxon>Burkholderiales</taxon>
        <taxon>Sphaerotilaceae</taxon>
        <taxon>Roseateles</taxon>
    </lineage>
</organism>
<dbReference type="InterPro" id="IPR008928">
    <property type="entry name" value="6-hairpin_glycosidase_sf"/>
</dbReference>
<gene>
    <name evidence="1" type="ORF">SNE35_11470</name>
</gene>
<evidence type="ECO:0000313" key="2">
    <source>
        <dbReference type="Proteomes" id="UP001285263"/>
    </source>
</evidence>
<evidence type="ECO:0008006" key="3">
    <source>
        <dbReference type="Google" id="ProtNLM"/>
    </source>
</evidence>
<reference evidence="1 2" key="1">
    <citation type="submission" date="2023-11" db="EMBL/GenBank/DDBJ databases">
        <title>Paucibacter sp. nov., isolated from fresh soil in Korea.</title>
        <authorList>
            <person name="Le N.T.T."/>
        </authorList>
    </citation>
    <scope>NUCLEOTIDE SEQUENCE [LARGE SCALE GENOMIC DNA]</scope>
    <source>
        <strain evidence="1 2">R3-3</strain>
    </source>
</reference>
<dbReference type="EMBL" id="JAXCLA010000003">
    <property type="protein sequence ID" value="MDY0745134.1"/>
    <property type="molecule type" value="Genomic_DNA"/>
</dbReference>
<name>A0ABU5DG70_9BURK</name>
<keyword evidence="2" id="KW-1185">Reference proteome</keyword>
<dbReference type="SUPFAM" id="SSF48208">
    <property type="entry name" value="Six-hairpin glycosidases"/>
    <property type="match status" value="1"/>
</dbReference>
<comment type="caution">
    <text evidence="1">The sequence shown here is derived from an EMBL/GenBank/DDBJ whole genome shotgun (WGS) entry which is preliminary data.</text>
</comment>
<dbReference type="Proteomes" id="UP001285263">
    <property type="component" value="Unassembled WGS sequence"/>
</dbReference>
<evidence type="ECO:0000313" key="1">
    <source>
        <dbReference type="EMBL" id="MDY0745134.1"/>
    </source>
</evidence>
<accession>A0ABU5DG70</accession>
<sequence length="655" mass="70776">MNHRVVDGNATSLLLRQGPVAGHMVLTSGTAPRILGAFVAGNSGAALWFVPSAQPIHWRELGAIEPLSTIDAQGRALHGMGLRVEVDAAELTVHQTLLGSVRTLREYQSDGLLCATAMTTPQLEGNAVRWARDRLDGEAGYVLEVQVIDGSKALDDQGRVVFRSQSDRLTLQLKMFTGEPPLTPITAAELLTEPALSRASQTMRSALDSLCFLSYQEALLAGSWRFHTYFGRDTLMAVRLLMPALRPEAVEAALATVLVRLNGEGEVAHEEDIGEYPLLTRIRRGEPASAEPMYDYKMVDDDFMLLPVLAAYLIESPEGRARAQAYLDRRDRQGIAYGELVMRNASAVMAKSQPFFKDPRWSNLVALKPGEVVGDWRDSSDGLGGGRYPYSVNAALVPAALRAVAALGRADLLAPYASRSALEQLASADLAATVWETEVPKLYEVRVSREIAAQAIARHADEMGASAVLVPEGETRFMALALDGAGQPVPVLHSDFAFATLFGRPDAARLDLELASMMRAFPAGLMTDAGMLVANAAFASEATRAAFGPDHYHGAVVWSWQQALLAAGLARQGVRTDLPATTLQAIALAERALWQVIEATRGAADGELWTWTYAAGRYSVRPFGISLATRDESNAAQLWSTVYLAVQPPVGQERS</sequence>
<proteinExistence type="predicted"/>